<dbReference type="Proteomes" id="UP000193200">
    <property type="component" value="Unassembled WGS sequence"/>
</dbReference>
<reference evidence="5 6" key="1">
    <citation type="submission" date="2017-03" db="EMBL/GenBank/DDBJ databases">
        <authorList>
            <person name="Afonso C.L."/>
            <person name="Miller P.J."/>
            <person name="Scott M.A."/>
            <person name="Spackman E."/>
            <person name="Goraichik I."/>
            <person name="Dimitrov K.M."/>
            <person name="Suarez D.L."/>
            <person name="Swayne D.E."/>
        </authorList>
    </citation>
    <scope>NUCLEOTIDE SEQUENCE [LARGE SCALE GENOMIC DNA]</scope>
    <source>
        <strain evidence="5 6">CECT 7691</strain>
    </source>
</reference>
<dbReference type="Pfam" id="PF07729">
    <property type="entry name" value="FCD"/>
    <property type="match status" value="1"/>
</dbReference>
<dbReference type="PANTHER" id="PTHR43537">
    <property type="entry name" value="TRANSCRIPTIONAL REGULATOR, GNTR FAMILY"/>
    <property type="match status" value="1"/>
</dbReference>
<organism evidence="5 6">
    <name type="scientific">Oceanibacterium hippocampi</name>
    <dbReference type="NCBI Taxonomy" id="745714"/>
    <lineage>
        <taxon>Bacteria</taxon>
        <taxon>Pseudomonadati</taxon>
        <taxon>Pseudomonadota</taxon>
        <taxon>Alphaproteobacteria</taxon>
        <taxon>Sneathiellales</taxon>
        <taxon>Sneathiellaceae</taxon>
        <taxon>Oceanibacterium</taxon>
    </lineage>
</organism>
<feature type="domain" description="HTH gntR-type" evidence="4">
    <location>
        <begin position="10"/>
        <end position="78"/>
    </location>
</feature>
<dbReference type="CDD" id="cd07377">
    <property type="entry name" value="WHTH_GntR"/>
    <property type="match status" value="1"/>
</dbReference>
<dbReference type="AlphaFoldDB" id="A0A1Y5TM95"/>
<dbReference type="OrthoDB" id="9788098at2"/>
<dbReference type="PANTHER" id="PTHR43537:SF24">
    <property type="entry name" value="GLUCONATE OPERON TRANSCRIPTIONAL REPRESSOR"/>
    <property type="match status" value="1"/>
</dbReference>
<dbReference type="SMART" id="SM00345">
    <property type="entry name" value="HTH_GNTR"/>
    <property type="match status" value="1"/>
</dbReference>
<sequence>MKTHGEDTGFRSSTEIADEILRRIKSGHYRPGDTLSQNSLAKEFSISRTPVREALRFLEAKRAISVTSSGRAKIVVPNLREIKEAFEIRAELEGLAARLAVDWITDEDLTALRFHQKNYARTLIVHDPDAKDIDWVLHNARFHDVICDACHNEMLKDLVSEMQGNVVSRVMSLASRMPPRLLDENVQQHEDIIAALSARDHERAGKAMKDHVLRTRALVIEWVGAGS</sequence>
<name>A0A1Y5TM95_9PROT</name>
<dbReference type="EMBL" id="FWFR01000002">
    <property type="protein sequence ID" value="SLN65538.1"/>
    <property type="molecule type" value="Genomic_DNA"/>
</dbReference>
<evidence type="ECO:0000256" key="2">
    <source>
        <dbReference type="ARBA" id="ARBA00023125"/>
    </source>
</evidence>
<evidence type="ECO:0000313" key="6">
    <source>
        <dbReference type="Proteomes" id="UP000193200"/>
    </source>
</evidence>
<keyword evidence="2" id="KW-0238">DNA-binding</keyword>
<evidence type="ECO:0000259" key="4">
    <source>
        <dbReference type="PROSITE" id="PS50949"/>
    </source>
</evidence>
<evidence type="ECO:0000256" key="1">
    <source>
        <dbReference type="ARBA" id="ARBA00023015"/>
    </source>
</evidence>
<dbReference type="PROSITE" id="PS50949">
    <property type="entry name" value="HTH_GNTR"/>
    <property type="match status" value="1"/>
</dbReference>
<proteinExistence type="predicted"/>
<dbReference type="InterPro" id="IPR008920">
    <property type="entry name" value="TF_FadR/GntR_C"/>
</dbReference>
<dbReference type="SMART" id="SM00895">
    <property type="entry name" value="FCD"/>
    <property type="match status" value="1"/>
</dbReference>
<evidence type="ECO:0000313" key="5">
    <source>
        <dbReference type="EMBL" id="SLN65538.1"/>
    </source>
</evidence>
<keyword evidence="6" id="KW-1185">Reference proteome</keyword>
<dbReference type="InParanoid" id="A0A1Y5TM95"/>
<dbReference type="Pfam" id="PF00392">
    <property type="entry name" value="GntR"/>
    <property type="match status" value="1"/>
</dbReference>
<dbReference type="InterPro" id="IPR011711">
    <property type="entry name" value="GntR_C"/>
</dbReference>
<dbReference type="GO" id="GO:0003700">
    <property type="term" value="F:DNA-binding transcription factor activity"/>
    <property type="evidence" value="ECO:0007669"/>
    <property type="project" value="InterPro"/>
</dbReference>
<keyword evidence="1" id="KW-0805">Transcription regulation</keyword>
<dbReference type="Gene3D" id="1.20.120.530">
    <property type="entry name" value="GntR ligand-binding domain-like"/>
    <property type="match status" value="1"/>
</dbReference>
<evidence type="ECO:0000256" key="3">
    <source>
        <dbReference type="ARBA" id="ARBA00023163"/>
    </source>
</evidence>
<dbReference type="SUPFAM" id="SSF46785">
    <property type="entry name" value="Winged helix' DNA-binding domain"/>
    <property type="match status" value="1"/>
</dbReference>
<keyword evidence="3" id="KW-0804">Transcription</keyword>
<dbReference type="InterPro" id="IPR036390">
    <property type="entry name" value="WH_DNA-bd_sf"/>
</dbReference>
<dbReference type="GO" id="GO:0003677">
    <property type="term" value="F:DNA binding"/>
    <property type="evidence" value="ECO:0007669"/>
    <property type="project" value="UniProtKB-KW"/>
</dbReference>
<protein>
    <submittedName>
        <fullName evidence="5">HTH-type transcriptional repressor CsiR</fullName>
    </submittedName>
</protein>
<dbReference type="InterPro" id="IPR000524">
    <property type="entry name" value="Tscrpt_reg_HTH_GntR"/>
</dbReference>
<accession>A0A1Y5TM95</accession>
<dbReference type="InterPro" id="IPR036388">
    <property type="entry name" value="WH-like_DNA-bd_sf"/>
</dbReference>
<dbReference type="Gene3D" id="1.10.10.10">
    <property type="entry name" value="Winged helix-like DNA-binding domain superfamily/Winged helix DNA-binding domain"/>
    <property type="match status" value="1"/>
</dbReference>
<dbReference type="SUPFAM" id="SSF48008">
    <property type="entry name" value="GntR ligand-binding domain-like"/>
    <property type="match status" value="1"/>
</dbReference>
<gene>
    <name evidence="5" type="primary">csiR_3</name>
    <name evidence="5" type="ORF">OCH7691_03002</name>
</gene>